<proteinExistence type="predicted"/>
<dbReference type="PROSITE" id="PS50908">
    <property type="entry name" value="RWD"/>
    <property type="match status" value="1"/>
</dbReference>
<dbReference type="InterPro" id="IPR006575">
    <property type="entry name" value="RWD_dom"/>
</dbReference>
<dbReference type="Pfam" id="PF06544">
    <property type="entry name" value="Prp3_C"/>
    <property type="match status" value="1"/>
</dbReference>
<dbReference type="PANTHER" id="PTHR15955:SF8">
    <property type="entry name" value="RWD DOMAIN-CONTAINING PROTEIN 2B-RELATED"/>
    <property type="match status" value="1"/>
</dbReference>
<dbReference type="InterPro" id="IPR016135">
    <property type="entry name" value="UBQ-conjugating_enzyme/RWD"/>
</dbReference>
<dbReference type="AlphaFoldDB" id="A0A1J1IPF8"/>
<dbReference type="PANTHER" id="PTHR15955">
    <property type="entry name" value="RWD DOMAIN CONTAINING PROTEIN 2"/>
    <property type="match status" value="1"/>
</dbReference>
<dbReference type="InterPro" id="IPR059181">
    <property type="entry name" value="RWDD2A-B_C"/>
</dbReference>
<dbReference type="SUPFAM" id="SSF54495">
    <property type="entry name" value="UBC-like"/>
    <property type="match status" value="1"/>
</dbReference>
<dbReference type="InterPro" id="IPR017359">
    <property type="entry name" value="Phi-like"/>
</dbReference>
<name>A0A1J1IPF8_9DIPT</name>
<gene>
    <name evidence="2" type="ORF">CLUMA_CG013645</name>
</gene>
<dbReference type="Gene3D" id="3.10.110.10">
    <property type="entry name" value="Ubiquitin Conjugating Enzyme"/>
    <property type="match status" value="1"/>
</dbReference>
<dbReference type="EMBL" id="CVRI01000054">
    <property type="protein sequence ID" value="CRL00377.1"/>
    <property type="molecule type" value="Genomic_DNA"/>
</dbReference>
<keyword evidence="3" id="KW-1185">Reference proteome</keyword>
<accession>A0A1J1IPF8</accession>
<dbReference type="CDD" id="cd24163">
    <property type="entry name" value="RWDD2_C"/>
    <property type="match status" value="1"/>
</dbReference>
<protein>
    <submittedName>
        <fullName evidence="2">CLUMA_CG013645, isoform A</fullName>
    </submittedName>
</protein>
<dbReference type="SMART" id="SM00591">
    <property type="entry name" value="RWD"/>
    <property type="match status" value="1"/>
</dbReference>
<dbReference type="InterPro" id="IPR010541">
    <property type="entry name" value="Prp3_C"/>
</dbReference>
<dbReference type="PIRSF" id="PIRSF038021">
    <property type="entry name" value="UCP038021_RWDD2"/>
    <property type="match status" value="1"/>
</dbReference>
<evidence type="ECO:0000313" key="3">
    <source>
        <dbReference type="Proteomes" id="UP000183832"/>
    </source>
</evidence>
<sequence length="289" mass="34301">MSTHMEVMQLVLLRESLRKQLDEYELLKSIYSMPGEFQTDNSRLFDDIQEFLRGTRLSVDEKLDFRIKIQMSENVKVELSVMLGQLYPTHESPIIMIRTDSLNKHQEMRIKQAIENFIETEVDKSEPYMYQVILWLQDNFDDIITIENQTTNSVKDENEAETVQREWIWSHHIYSKIKRQDINKLCKNHQLNGFMWPGKPGVICIEGPSESVREVVKIIKSWQWKKLKIIKTETSDANDLKFLRFNGFEEIMTGEDCDGENVTMDNGRFFKYLENHQSSYMKMELFGFQ</sequence>
<organism evidence="2 3">
    <name type="scientific">Clunio marinus</name>
    <dbReference type="NCBI Taxonomy" id="568069"/>
    <lineage>
        <taxon>Eukaryota</taxon>
        <taxon>Metazoa</taxon>
        <taxon>Ecdysozoa</taxon>
        <taxon>Arthropoda</taxon>
        <taxon>Hexapoda</taxon>
        <taxon>Insecta</taxon>
        <taxon>Pterygota</taxon>
        <taxon>Neoptera</taxon>
        <taxon>Endopterygota</taxon>
        <taxon>Diptera</taxon>
        <taxon>Nematocera</taxon>
        <taxon>Chironomoidea</taxon>
        <taxon>Chironomidae</taxon>
        <taxon>Clunio</taxon>
    </lineage>
</organism>
<dbReference type="STRING" id="568069.A0A1J1IPF8"/>
<dbReference type="OrthoDB" id="432412at2759"/>
<dbReference type="Pfam" id="PF05773">
    <property type="entry name" value="RWD"/>
    <property type="match status" value="1"/>
</dbReference>
<dbReference type="CDD" id="cd23829">
    <property type="entry name" value="RWD_RWDD2"/>
    <property type="match status" value="1"/>
</dbReference>
<feature type="domain" description="RWD" evidence="1">
    <location>
        <begin position="22"/>
        <end position="143"/>
    </location>
</feature>
<evidence type="ECO:0000259" key="1">
    <source>
        <dbReference type="PROSITE" id="PS50908"/>
    </source>
</evidence>
<reference evidence="2 3" key="1">
    <citation type="submission" date="2015-04" db="EMBL/GenBank/DDBJ databases">
        <authorList>
            <person name="Syromyatnikov M.Y."/>
            <person name="Popov V.N."/>
        </authorList>
    </citation>
    <scope>NUCLEOTIDE SEQUENCE [LARGE SCALE GENOMIC DNA]</scope>
</reference>
<evidence type="ECO:0000313" key="2">
    <source>
        <dbReference type="EMBL" id="CRL00377.1"/>
    </source>
</evidence>
<dbReference type="Proteomes" id="UP000183832">
    <property type="component" value="Unassembled WGS sequence"/>
</dbReference>